<protein>
    <recommendedName>
        <fullName evidence="2">Integrase catalytic domain-containing protein</fullName>
    </recommendedName>
</protein>
<feature type="region of interest" description="Disordered" evidence="1">
    <location>
        <begin position="663"/>
        <end position="726"/>
    </location>
</feature>
<dbReference type="EMBL" id="BSFL01000005">
    <property type="protein sequence ID" value="GLK81746.1"/>
    <property type="molecule type" value="Genomic_DNA"/>
</dbReference>
<dbReference type="GO" id="GO:0003676">
    <property type="term" value="F:nucleic acid binding"/>
    <property type="evidence" value="ECO:0007669"/>
    <property type="project" value="InterPro"/>
</dbReference>
<evidence type="ECO:0000313" key="3">
    <source>
        <dbReference type="EMBL" id="GLK81746.1"/>
    </source>
</evidence>
<feature type="compositionally biased region" description="Polar residues" evidence="1">
    <location>
        <begin position="716"/>
        <end position="726"/>
    </location>
</feature>
<dbReference type="SUPFAM" id="SSF53098">
    <property type="entry name" value="Ribonuclease H-like"/>
    <property type="match status" value="1"/>
</dbReference>
<dbReference type="InterPro" id="IPR001584">
    <property type="entry name" value="Integrase_cat-core"/>
</dbReference>
<dbReference type="InterPro" id="IPR036397">
    <property type="entry name" value="RNaseH_sf"/>
</dbReference>
<dbReference type="Gene3D" id="3.30.420.10">
    <property type="entry name" value="Ribonuclease H-like superfamily/Ribonuclease H"/>
    <property type="match status" value="1"/>
</dbReference>
<gene>
    <name evidence="3" type="ORF">GCM10008174_34870</name>
</gene>
<feature type="domain" description="Integrase catalytic" evidence="2">
    <location>
        <begin position="268"/>
        <end position="477"/>
    </location>
</feature>
<evidence type="ECO:0000313" key="4">
    <source>
        <dbReference type="Proteomes" id="UP001143309"/>
    </source>
</evidence>
<proteinExistence type="predicted"/>
<evidence type="ECO:0000259" key="2">
    <source>
        <dbReference type="PROSITE" id="PS50994"/>
    </source>
</evidence>
<dbReference type="PROSITE" id="PS50994">
    <property type="entry name" value="INTEGRASE"/>
    <property type="match status" value="1"/>
</dbReference>
<dbReference type="AlphaFoldDB" id="A0A9W6N8V0"/>
<dbReference type="InterPro" id="IPR012337">
    <property type="entry name" value="RNaseH-like_sf"/>
</dbReference>
<accession>A0A9W6N8V0</accession>
<dbReference type="InterPro" id="IPR015378">
    <property type="entry name" value="Transposase-like_Mu_C"/>
</dbReference>
<dbReference type="GO" id="GO:0015074">
    <property type="term" value="P:DNA integration"/>
    <property type="evidence" value="ECO:0007669"/>
    <property type="project" value="InterPro"/>
</dbReference>
<organism evidence="3 4">
    <name type="scientific">Methylopila turkensis</name>
    <dbReference type="NCBI Taxonomy" id="1437816"/>
    <lineage>
        <taxon>Bacteria</taxon>
        <taxon>Pseudomonadati</taxon>
        <taxon>Pseudomonadota</taxon>
        <taxon>Alphaproteobacteria</taxon>
        <taxon>Hyphomicrobiales</taxon>
        <taxon>Methylopilaceae</taxon>
        <taxon>Methylopila</taxon>
    </lineage>
</organism>
<name>A0A9W6N8V0_9HYPH</name>
<comment type="caution">
    <text evidence="3">The sequence shown here is derived from an EMBL/GenBank/DDBJ whole genome shotgun (WGS) entry which is preliminary data.</text>
</comment>
<sequence length="726" mass="82678">MNELVTSTRIAQSQQVSLNLRLRKDGIVVIDGRNYIFIRLFEDGRLAFDDEENARRRNMTEKEFVELYMSGRISVRDWSVLPSKFREEAGTSLELLPQPKITKAKWRHAYCVAFDSRPVPKTERAMKPIIDDVATANNHEKKPDWRSVTRWLRERGVKGRRELRTMRSFDERKGRKKGVGEEAESIIQDAIKHVYMSRQMLPAGAVVAAVIGEINRRNELLGETTIEAPSPATVYRRIAEHSYYKTLRIRWGKRAADRELKPLQAAPEATRPLETIIIDHTKIDDWMFFEDGTELPCGGRPWLTLAIDAYSRYPLGYYIGFEPPSVYSVMMCLRQAISPKTAVFEKFSGLKADWRAAGLPLKLVADNAKEVVGLSLPQACAELGIELETSPVRTPHYKGIIERFFGTLNTTFLHRLPGTTYGSAKTLRDKEIDPTKNMSMSFDTFEYLFLKWLTQDYCKARNSNIRCTPENRWVTGTEKVHIELPENIQDLQVVLSRYANGTVTRAGLRYKNLIYRNAATVSAILDLPRKSSVRVTFRFDPTDISTIYVLDASGQYRPMEAEGDYAKGLSLWQHKIIQEEARRRERNPKALSELMSVRYELMTEVHESIRTGMAKSFHARLRGIGSQKSAPSSLPIIFVPQPGPAHEPVSSIRAVTTADEIEKAAPHAAEPIKAQKPERRSRRKRNDDRLEPFPTNAKDAPPSPPLSNEQDELQPFPTSSWSKADA</sequence>
<dbReference type="Proteomes" id="UP001143309">
    <property type="component" value="Unassembled WGS sequence"/>
</dbReference>
<dbReference type="Pfam" id="PF09299">
    <property type="entry name" value="Mu-transpos_C"/>
    <property type="match status" value="1"/>
</dbReference>
<dbReference type="RefSeq" id="WP_271202221.1">
    <property type="nucleotide sequence ID" value="NZ_BSFL01000005.1"/>
</dbReference>
<reference evidence="3" key="2">
    <citation type="submission" date="2023-01" db="EMBL/GenBank/DDBJ databases">
        <authorList>
            <person name="Sun Q."/>
            <person name="Evtushenko L."/>
        </authorList>
    </citation>
    <scope>NUCLEOTIDE SEQUENCE</scope>
    <source>
        <strain evidence="3">VKM B-2748</strain>
    </source>
</reference>
<keyword evidence="4" id="KW-1185">Reference proteome</keyword>
<reference evidence="3" key="1">
    <citation type="journal article" date="2014" name="Int. J. Syst. Evol. Microbiol.">
        <title>Complete genome sequence of Corynebacterium casei LMG S-19264T (=DSM 44701T), isolated from a smear-ripened cheese.</title>
        <authorList>
            <consortium name="US DOE Joint Genome Institute (JGI-PGF)"/>
            <person name="Walter F."/>
            <person name="Albersmeier A."/>
            <person name="Kalinowski J."/>
            <person name="Ruckert C."/>
        </authorList>
    </citation>
    <scope>NUCLEOTIDE SEQUENCE</scope>
    <source>
        <strain evidence="3">VKM B-2748</strain>
    </source>
</reference>
<evidence type="ECO:0000256" key="1">
    <source>
        <dbReference type="SAM" id="MobiDB-lite"/>
    </source>
</evidence>